<dbReference type="SUPFAM" id="SSF51306">
    <property type="entry name" value="LexA/Signal peptidase"/>
    <property type="match status" value="1"/>
</dbReference>
<evidence type="ECO:0000256" key="9">
    <source>
        <dbReference type="ARBA" id="ARBA00023136"/>
    </source>
</evidence>
<keyword evidence="7" id="KW-1133">Transmembrane helix</keyword>
<evidence type="ECO:0000256" key="5">
    <source>
        <dbReference type="ARBA" id="ARBA00022792"/>
    </source>
</evidence>
<organism evidence="13 14">
    <name type="scientific">Ephemerocybe angulata</name>
    <dbReference type="NCBI Taxonomy" id="980116"/>
    <lineage>
        <taxon>Eukaryota</taxon>
        <taxon>Fungi</taxon>
        <taxon>Dikarya</taxon>
        <taxon>Basidiomycota</taxon>
        <taxon>Agaricomycotina</taxon>
        <taxon>Agaricomycetes</taxon>
        <taxon>Agaricomycetidae</taxon>
        <taxon>Agaricales</taxon>
        <taxon>Agaricineae</taxon>
        <taxon>Psathyrellaceae</taxon>
        <taxon>Ephemerocybe</taxon>
    </lineage>
</organism>
<keyword evidence="6 11" id="KW-0378">Hydrolase</keyword>
<evidence type="ECO:0000259" key="12">
    <source>
        <dbReference type="Pfam" id="PF10502"/>
    </source>
</evidence>
<dbReference type="AlphaFoldDB" id="A0A8H5C183"/>
<evidence type="ECO:0000256" key="1">
    <source>
        <dbReference type="ARBA" id="ARBA00004434"/>
    </source>
</evidence>
<dbReference type="CDD" id="cd06530">
    <property type="entry name" value="S26_SPase_I"/>
    <property type="match status" value="1"/>
</dbReference>
<dbReference type="GO" id="GO:0006465">
    <property type="term" value="P:signal peptide processing"/>
    <property type="evidence" value="ECO:0007669"/>
    <property type="project" value="InterPro"/>
</dbReference>
<dbReference type="InterPro" id="IPR000223">
    <property type="entry name" value="Pept_S26A_signal_pept_1"/>
</dbReference>
<dbReference type="OrthoDB" id="308440at2759"/>
<dbReference type="Pfam" id="PF10502">
    <property type="entry name" value="Peptidase_S26"/>
    <property type="match status" value="2"/>
</dbReference>
<dbReference type="GO" id="GO:0004252">
    <property type="term" value="F:serine-type endopeptidase activity"/>
    <property type="evidence" value="ECO:0007669"/>
    <property type="project" value="InterPro"/>
</dbReference>
<sequence length="204" mass="23210">MQNKRWFPRAGALRTPLRILYWAPLGMVLTTHWYNVRVISGPSMQPTLNPEWSLSKDYAVFDKVAVLDKQDCHREDIITFKSPLDPKYKLIKRIVAEEGDTVKTLPPYPLKEVKIPKGYVWVEGDDPFNSDDSNMFGPVPRALIESKLVFLIWPPSRVGKLEEPKLPLSGTGPTFRRAMAAFERAHSRQSRVTPAAKIVIPESV</sequence>
<dbReference type="InterPro" id="IPR019533">
    <property type="entry name" value="Peptidase_S26"/>
</dbReference>
<evidence type="ECO:0000256" key="2">
    <source>
        <dbReference type="ARBA" id="ARBA00007066"/>
    </source>
</evidence>
<proteinExistence type="inferred from homology"/>
<evidence type="ECO:0000256" key="6">
    <source>
        <dbReference type="ARBA" id="ARBA00022801"/>
    </source>
</evidence>
<dbReference type="InterPro" id="IPR037730">
    <property type="entry name" value="IMP2"/>
</dbReference>
<feature type="domain" description="Peptidase S26" evidence="12">
    <location>
        <begin position="112"/>
        <end position="153"/>
    </location>
</feature>
<dbReference type="InterPro" id="IPR036286">
    <property type="entry name" value="LexA/Signal_pep-like_sf"/>
</dbReference>
<dbReference type="Gene3D" id="2.10.109.10">
    <property type="entry name" value="Umud Fragment, subunit A"/>
    <property type="match status" value="1"/>
</dbReference>
<feature type="domain" description="Peptidase S26" evidence="12">
    <location>
        <begin position="19"/>
        <end position="103"/>
    </location>
</feature>
<dbReference type="EC" id="3.4.21.-" evidence="11"/>
<evidence type="ECO:0000313" key="14">
    <source>
        <dbReference type="Proteomes" id="UP000541558"/>
    </source>
</evidence>
<accession>A0A8H5C183</accession>
<keyword evidence="4" id="KW-0812">Transmembrane</keyword>
<comment type="similarity">
    <text evidence="2">Belongs to the peptidase S26 family. IMP2 subfamily.</text>
</comment>
<keyword evidence="9" id="KW-0472">Membrane</keyword>
<dbReference type="GO" id="GO:0042720">
    <property type="term" value="C:mitochondrial inner membrane peptidase complex"/>
    <property type="evidence" value="ECO:0007669"/>
    <property type="project" value="InterPro"/>
</dbReference>
<dbReference type="PANTHER" id="PTHR46041:SF2">
    <property type="entry name" value="MITOCHONDRIAL INNER MEMBRANE PROTEASE SUBUNIT 2"/>
    <property type="match status" value="1"/>
</dbReference>
<dbReference type="NCBIfam" id="TIGR02227">
    <property type="entry name" value="sigpep_I_bact"/>
    <property type="match status" value="1"/>
</dbReference>
<feature type="active site" evidence="10">
    <location>
        <position position="43"/>
    </location>
</feature>
<dbReference type="Proteomes" id="UP000541558">
    <property type="component" value="Unassembled WGS sequence"/>
</dbReference>
<evidence type="ECO:0000256" key="4">
    <source>
        <dbReference type="ARBA" id="ARBA00022692"/>
    </source>
</evidence>
<dbReference type="PRINTS" id="PR00727">
    <property type="entry name" value="LEADERPTASE"/>
</dbReference>
<keyword evidence="3 11" id="KW-0645">Protease</keyword>
<comment type="caution">
    <text evidence="13">The sequence shown here is derived from an EMBL/GenBank/DDBJ whole genome shotgun (WGS) entry which is preliminary data.</text>
</comment>
<reference evidence="13 14" key="1">
    <citation type="journal article" date="2020" name="ISME J.">
        <title>Uncovering the hidden diversity of litter-decomposition mechanisms in mushroom-forming fungi.</title>
        <authorList>
            <person name="Floudas D."/>
            <person name="Bentzer J."/>
            <person name="Ahren D."/>
            <person name="Johansson T."/>
            <person name="Persson P."/>
            <person name="Tunlid A."/>
        </authorList>
    </citation>
    <scope>NUCLEOTIDE SEQUENCE [LARGE SCALE GENOMIC DNA]</scope>
    <source>
        <strain evidence="13 14">CBS 175.51</strain>
    </source>
</reference>
<gene>
    <name evidence="13" type="ORF">D9611_002186</name>
</gene>
<evidence type="ECO:0000256" key="7">
    <source>
        <dbReference type="ARBA" id="ARBA00022989"/>
    </source>
</evidence>
<dbReference type="EMBL" id="JAACJK010000109">
    <property type="protein sequence ID" value="KAF5333259.1"/>
    <property type="molecule type" value="Genomic_DNA"/>
</dbReference>
<keyword evidence="14" id="KW-1185">Reference proteome</keyword>
<evidence type="ECO:0000256" key="11">
    <source>
        <dbReference type="RuleBase" id="RU362041"/>
    </source>
</evidence>
<protein>
    <recommendedName>
        <fullName evidence="11">Mitochondrial inner membrane protease subunit</fullName>
        <ecNumber evidence="11">3.4.21.-</ecNumber>
    </recommendedName>
</protein>
<dbReference type="GO" id="GO:0006627">
    <property type="term" value="P:protein processing involved in protein targeting to mitochondrion"/>
    <property type="evidence" value="ECO:0007669"/>
    <property type="project" value="InterPro"/>
</dbReference>
<evidence type="ECO:0000256" key="8">
    <source>
        <dbReference type="ARBA" id="ARBA00023128"/>
    </source>
</evidence>
<evidence type="ECO:0000313" key="13">
    <source>
        <dbReference type="EMBL" id="KAF5333259.1"/>
    </source>
</evidence>
<evidence type="ECO:0000256" key="3">
    <source>
        <dbReference type="ARBA" id="ARBA00022670"/>
    </source>
</evidence>
<feature type="active site" evidence="10">
    <location>
        <position position="92"/>
    </location>
</feature>
<keyword evidence="5 11" id="KW-0999">Mitochondrion inner membrane</keyword>
<dbReference type="PANTHER" id="PTHR46041">
    <property type="entry name" value="MITOCHONDRIAL INNER MEMBRANE PROTEASE SUBUNIT 2"/>
    <property type="match status" value="1"/>
</dbReference>
<keyword evidence="8 11" id="KW-0496">Mitochondrion</keyword>
<evidence type="ECO:0000256" key="10">
    <source>
        <dbReference type="PIRSR" id="PIRSR600223-1"/>
    </source>
</evidence>
<comment type="subcellular location">
    <subcellularLocation>
        <location evidence="1">Mitochondrion inner membrane</location>
        <topology evidence="1">Single-pass membrane protein</topology>
    </subcellularLocation>
</comment>
<name>A0A8H5C183_9AGAR</name>